<feature type="chain" id="PRO_5032803531" description="Cytochrome P450" evidence="10">
    <location>
        <begin position="24"/>
        <end position="474"/>
    </location>
</feature>
<dbReference type="GO" id="GO:0020037">
    <property type="term" value="F:heme binding"/>
    <property type="evidence" value="ECO:0007669"/>
    <property type="project" value="InterPro"/>
</dbReference>
<keyword evidence="7 9" id="KW-0560">Oxidoreductase</keyword>
<dbReference type="OrthoDB" id="1372046at2759"/>
<comment type="similarity">
    <text evidence="3 9">Belongs to the cytochrome P450 family.</text>
</comment>
<dbReference type="Pfam" id="PF00067">
    <property type="entry name" value="p450"/>
    <property type="match status" value="1"/>
</dbReference>
<dbReference type="PRINTS" id="PR00359">
    <property type="entry name" value="BP450"/>
</dbReference>
<name>A0A835MN34_9ROSI</name>
<keyword evidence="12" id="KW-1185">Reference proteome</keyword>
<feature type="signal peptide" evidence="10">
    <location>
        <begin position="1"/>
        <end position="23"/>
    </location>
</feature>
<keyword evidence="8 9" id="KW-0408">Iron</keyword>
<comment type="caution">
    <text evidence="11">The sequence shown here is derived from an EMBL/GenBank/DDBJ whole genome shotgun (WGS) entry which is preliminary data.</text>
</comment>
<evidence type="ECO:0000256" key="10">
    <source>
        <dbReference type="SAM" id="SignalP"/>
    </source>
</evidence>
<dbReference type="InterPro" id="IPR002397">
    <property type="entry name" value="Cyt_P450_B"/>
</dbReference>
<dbReference type="CDD" id="cd11043">
    <property type="entry name" value="CYP90-like"/>
    <property type="match status" value="1"/>
</dbReference>
<evidence type="ECO:0000256" key="5">
    <source>
        <dbReference type="ARBA" id="ARBA00022723"/>
    </source>
</evidence>
<dbReference type="InterPro" id="IPR036396">
    <property type="entry name" value="Cyt_P450_sf"/>
</dbReference>
<proteinExistence type="inferred from homology"/>
<gene>
    <name evidence="11" type="ORF">SADUNF_Sadunf16G0290000</name>
</gene>
<keyword evidence="9" id="KW-0503">Monooxygenase</keyword>
<keyword evidence="10" id="KW-0732">Signal</keyword>
<evidence type="ECO:0000256" key="8">
    <source>
        <dbReference type="ARBA" id="ARBA00023004"/>
    </source>
</evidence>
<accession>A0A835MN34</accession>
<sequence>MELTLLSLSLAPLILLLVISIFALRDPSHSAMNLPPGSLGWPIFGETLEFLFGKPEKFVFDRMKKYSSVIFKTKILGEKTVVICGPDGHKYLFSNEQKLFTAFLPHSMQKLFLPYQAAVPIEISLEAESKIIRSPGFLKPEALVRYLGEMDSITQQQMQTYWEGKDEVKAFPSAKTLTLSLACRFFLGSDDPERIARLVSNFDDVTLGMHTIPLSFPGTTFYRATKAAAAICKELRTVISEKRASMAGGAQTQDILCHMILATDPSGKHMTEAEIAGKVMGLLVAGYSQVATAMTFFMKYVGQRPDIYANILTEQTEVATAKKAGELLDWDDIQKMKYSWNVIYEVMRLTPPIQGAFREALTDFTYAGYTIPKGWKIYWTVSTTNKNPKYFPDAEKLDPSRYDDGKALPPFTFVPFGAGPRMCPGKEYARLAILTFVHNVVKRFKWEVVFPEEKIGGDMMPIPEKGLPIRLQSH</sequence>
<keyword evidence="9" id="KW-0349">Heme</keyword>
<dbReference type="GO" id="GO:0005506">
    <property type="term" value="F:iron ion binding"/>
    <property type="evidence" value="ECO:0007669"/>
    <property type="project" value="InterPro"/>
</dbReference>
<dbReference type="InterPro" id="IPR017972">
    <property type="entry name" value="Cyt_P450_CS"/>
</dbReference>
<dbReference type="PRINTS" id="PR00385">
    <property type="entry name" value="P450"/>
</dbReference>
<dbReference type="PROSITE" id="PS00086">
    <property type="entry name" value="CYTOCHROME_P450"/>
    <property type="match status" value="1"/>
</dbReference>
<evidence type="ECO:0000256" key="4">
    <source>
        <dbReference type="ARBA" id="ARBA00022692"/>
    </source>
</evidence>
<keyword evidence="4" id="KW-0812">Transmembrane</keyword>
<evidence type="ECO:0000256" key="1">
    <source>
        <dbReference type="ARBA" id="ARBA00001971"/>
    </source>
</evidence>
<dbReference type="InterPro" id="IPR001128">
    <property type="entry name" value="Cyt_P450"/>
</dbReference>
<reference evidence="11 12" key="1">
    <citation type="submission" date="2020-10" db="EMBL/GenBank/DDBJ databases">
        <title>Plant Genome Project.</title>
        <authorList>
            <person name="Zhang R.-G."/>
        </authorList>
    </citation>
    <scope>NUCLEOTIDE SEQUENCE [LARGE SCALE GENOMIC DNA]</scope>
    <source>
        <strain evidence="11">FAFU-HL-1</strain>
        <tissue evidence="11">Leaf</tissue>
    </source>
</reference>
<dbReference type="EMBL" id="JADGMS010000016">
    <property type="protein sequence ID" value="KAF9667026.1"/>
    <property type="molecule type" value="Genomic_DNA"/>
</dbReference>
<evidence type="ECO:0000256" key="9">
    <source>
        <dbReference type="RuleBase" id="RU000461"/>
    </source>
</evidence>
<dbReference type="AlphaFoldDB" id="A0A835MN34"/>
<protein>
    <recommendedName>
        <fullName evidence="13">Cytochrome P450</fullName>
    </recommendedName>
</protein>
<evidence type="ECO:0000313" key="11">
    <source>
        <dbReference type="EMBL" id="KAF9667026.1"/>
    </source>
</evidence>
<comment type="cofactor">
    <cofactor evidence="1">
        <name>heme</name>
        <dbReference type="ChEBI" id="CHEBI:30413"/>
    </cofactor>
</comment>
<evidence type="ECO:0000256" key="6">
    <source>
        <dbReference type="ARBA" id="ARBA00022989"/>
    </source>
</evidence>
<evidence type="ECO:0000313" key="12">
    <source>
        <dbReference type="Proteomes" id="UP000657918"/>
    </source>
</evidence>
<keyword evidence="5 9" id="KW-0479">Metal-binding</keyword>
<dbReference type="FunFam" id="1.10.630.10:FF:000022">
    <property type="entry name" value="Taxadiene 5-alpha hydroxylase"/>
    <property type="match status" value="1"/>
</dbReference>
<dbReference type="GO" id="GO:0016705">
    <property type="term" value="F:oxidoreductase activity, acting on paired donors, with incorporation or reduction of molecular oxygen"/>
    <property type="evidence" value="ECO:0007669"/>
    <property type="project" value="InterPro"/>
</dbReference>
<dbReference type="GO" id="GO:0004497">
    <property type="term" value="F:monooxygenase activity"/>
    <property type="evidence" value="ECO:0007669"/>
    <property type="project" value="UniProtKB-KW"/>
</dbReference>
<evidence type="ECO:0000256" key="3">
    <source>
        <dbReference type="ARBA" id="ARBA00010617"/>
    </source>
</evidence>
<evidence type="ECO:0000256" key="7">
    <source>
        <dbReference type="ARBA" id="ARBA00023002"/>
    </source>
</evidence>
<dbReference type="SUPFAM" id="SSF48264">
    <property type="entry name" value="Cytochrome P450"/>
    <property type="match status" value="1"/>
</dbReference>
<evidence type="ECO:0000256" key="2">
    <source>
        <dbReference type="ARBA" id="ARBA00004167"/>
    </source>
</evidence>
<dbReference type="Gene3D" id="1.10.630.10">
    <property type="entry name" value="Cytochrome P450"/>
    <property type="match status" value="1"/>
</dbReference>
<dbReference type="GO" id="GO:0016020">
    <property type="term" value="C:membrane"/>
    <property type="evidence" value="ECO:0007669"/>
    <property type="project" value="UniProtKB-SubCell"/>
</dbReference>
<keyword evidence="6" id="KW-0472">Membrane</keyword>
<dbReference type="PANTHER" id="PTHR24286:SF88">
    <property type="entry name" value="BETA-AMYRIN 28-OXIDASE-LIKE"/>
    <property type="match status" value="1"/>
</dbReference>
<evidence type="ECO:0008006" key="13">
    <source>
        <dbReference type="Google" id="ProtNLM"/>
    </source>
</evidence>
<keyword evidence="6" id="KW-1133">Transmembrane helix</keyword>
<comment type="subcellular location">
    <subcellularLocation>
        <location evidence="2">Membrane</location>
        <topology evidence="2">Single-pass membrane protein</topology>
    </subcellularLocation>
</comment>
<organism evidence="11 12">
    <name type="scientific">Salix dunnii</name>
    <dbReference type="NCBI Taxonomy" id="1413687"/>
    <lineage>
        <taxon>Eukaryota</taxon>
        <taxon>Viridiplantae</taxon>
        <taxon>Streptophyta</taxon>
        <taxon>Embryophyta</taxon>
        <taxon>Tracheophyta</taxon>
        <taxon>Spermatophyta</taxon>
        <taxon>Magnoliopsida</taxon>
        <taxon>eudicotyledons</taxon>
        <taxon>Gunneridae</taxon>
        <taxon>Pentapetalae</taxon>
        <taxon>rosids</taxon>
        <taxon>fabids</taxon>
        <taxon>Malpighiales</taxon>
        <taxon>Salicaceae</taxon>
        <taxon>Saliceae</taxon>
        <taxon>Salix</taxon>
    </lineage>
</organism>
<dbReference type="GO" id="GO:0016125">
    <property type="term" value="P:sterol metabolic process"/>
    <property type="evidence" value="ECO:0007669"/>
    <property type="project" value="TreeGrafter"/>
</dbReference>
<dbReference type="Proteomes" id="UP000657918">
    <property type="component" value="Chromosome 16"/>
</dbReference>
<dbReference type="PANTHER" id="PTHR24286">
    <property type="entry name" value="CYTOCHROME P450 26"/>
    <property type="match status" value="1"/>
</dbReference>